<sequence>MILLEKGIHLISTDEMTSIQANERICPTQPIEPGRVERNEFEYIRHGTQCLLANCHIAKGQIITPSIKATPTEVDFLQHIEQTIDTDSDGGWIFLVDQLNTHKSESLVRLVAQGCGIQTDLGVKQKSGILQSMVTRAAFLSDESHRIRFVYIPKHTSWLNQIECWFSILARRLLRRSSFSSTSDLKQKILNFIDYFNCTLARPFIWKFQGFSEDD</sequence>
<dbReference type="OrthoDB" id="69748at2"/>
<evidence type="ECO:0000313" key="6">
    <source>
        <dbReference type="Proteomes" id="UP000269154"/>
    </source>
</evidence>
<evidence type="ECO:0000259" key="1">
    <source>
        <dbReference type="Pfam" id="PF13358"/>
    </source>
</evidence>
<dbReference type="EMBL" id="RCBY01000603">
    <property type="protein sequence ID" value="RQH14317.1"/>
    <property type="molecule type" value="Genomic_DNA"/>
</dbReference>
<evidence type="ECO:0000313" key="5">
    <source>
        <dbReference type="EMBL" id="RQH42320.1"/>
    </source>
</evidence>
<proteinExistence type="predicted"/>
<dbReference type="AlphaFoldDB" id="A0A3N6P5F5"/>
<gene>
    <name evidence="5" type="ORF">D5R40_14375</name>
    <name evidence="4" type="ORF">D5R40_24780</name>
    <name evidence="3" type="ORF">D5R40_31130</name>
    <name evidence="2" type="ORF">D5R40_34385</name>
</gene>
<feature type="domain" description="Tc1-like transposase DDE" evidence="1">
    <location>
        <begin position="11"/>
        <end position="186"/>
    </location>
</feature>
<dbReference type="GO" id="GO:0003676">
    <property type="term" value="F:nucleic acid binding"/>
    <property type="evidence" value="ECO:0007669"/>
    <property type="project" value="InterPro"/>
</dbReference>
<keyword evidence="6" id="KW-1185">Reference proteome</keyword>
<dbReference type="EMBL" id="RCBY01000072">
    <property type="protein sequence ID" value="RQH42320.1"/>
    <property type="molecule type" value="Genomic_DNA"/>
</dbReference>
<dbReference type="Pfam" id="PF13358">
    <property type="entry name" value="DDE_3"/>
    <property type="match status" value="1"/>
</dbReference>
<protein>
    <submittedName>
        <fullName evidence="4">IS630 family transposase</fullName>
    </submittedName>
</protein>
<dbReference type="Gene3D" id="3.30.420.10">
    <property type="entry name" value="Ribonuclease H-like superfamily/Ribonuclease H"/>
    <property type="match status" value="1"/>
</dbReference>
<evidence type="ECO:0000313" key="3">
    <source>
        <dbReference type="EMBL" id="RQH22330.1"/>
    </source>
</evidence>
<name>A0A3N6P5F5_9CYAN</name>
<organism evidence="4 6">
    <name type="scientific">Okeania hirsuta</name>
    <dbReference type="NCBI Taxonomy" id="1458930"/>
    <lineage>
        <taxon>Bacteria</taxon>
        <taxon>Bacillati</taxon>
        <taxon>Cyanobacteriota</taxon>
        <taxon>Cyanophyceae</taxon>
        <taxon>Oscillatoriophycideae</taxon>
        <taxon>Oscillatoriales</taxon>
        <taxon>Microcoleaceae</taxon>
        <taxon>Okeania</taxon>
    </lineage>
</organism>
<dbReference type="Proteomes" id="UP000269154">
    <property type="component" value="Unassembled WGS sequence"/>
</dbReference>
<comment type="caution">
    <text evidence="4">The sequence shown here is derived from an EMBL/GenBank/DDBJ whole genome shotgun (WGS) entry which is preliminary data.</text>
</comment>
<dbReference type="InterPro" id="IPR036397">
    <property type="entry name" value="RNaseH_sf"/>
</dbReference>
<dbReference type="EMBL" id="RCBY01000372">
    <property type="protein sequence ID" value="RQH22330.1"/>
    <property type="molecule type" value="Genomic_DNA"/>
</dbReference>
<dbReference type="EMBL" id="RCBY01000194">
    <property type="protein sequence ID" value="RQH29257.1"/>
    <property type="molecule type" value="Genomic_DNA"/>
</dbReference>
<dbReference type="InterPro" id="IPR038717">
    <property type="entry name" value="Tc1-like_DDE_dom"/>
</dbReference>
<evidence type="ECO:0000313" key="2">
    <source>
        <dbReference type="EMBL" id="RQH14317.1"/>
    </source>
</evidence>
<dbReference type="RefSeq" id="WP_124147257.1">
    <property type="nucleotide sequence ID" value="NZ_CAWOLW010000106.1"/>
</dbReference>
<evidence type="ECO:0000313" key="4">
    <source>
        <dbReference type="EMBL" id="RQH29257.1"/>
    </source>
</evidence>
<reference evidence="4 6" key="1">
    <citation type="journal article" date="2018" name="ACS Chem. Biol.">
        <title>Ketoreductase domain dysfunction expands chemodiversity: malyngamide biosynthesis in the cyanobacterium Okeania hirsuta.</title>
        <authorList>
            <person name="Moss N.A."/>
            <person name="Leao T."/>
            <person name="Rankin M."/>
            <person name="McCullough T.M."/>
            <person name="Qu P."/>
            <person name="Korobeynikov A."/>
            <person name="Smith J.L."/>
            <person name="Gerwick L."/>
            <person name="Gerwick W.H."/>
        </authorList>
    </citation>
    <scope>NUCLEOTIDE SEQUENCE [LARGE SCALE GENOMIC DNA]</scope>
    <source>
        <strain evidence="4 6">PAB10Feb10-1</strain>
    </source>
</reference>
<accession>A0A3N6P5F5</accession>